<accession>A0A1I6Q612</accession>
<dbReference type="EMBL" id="FPAJ01000001">
    <property type="protein sequence ID" value="SFS47730.1"/>
    <property type="molecule type" value="Genomic_DNA"/>
</dbReference>
<dbReference type="CDD" id="cd08054">
    <property type="entry name" value="gp6"/>
    <property type="match status" value="1"/>
</dbReference>
<gene>
    <name evidence="1" type="ORF">SAMN04488040_0514</name>
</gene>
<reference evidence="2" key="1">
    <citation type="submission" date="2016-10" db="EMBL/GenBank/DDBJ databases">
        <authorList>
            <person name="Varghese N."/>
            <person name="Submissions S."/>
        </authorList>
    </citation>
    <scope>NUCLEOTIDE SEQUENCE [LARGE SCALE GENOMIC DNA]</scope>
    <source>
        <strain evidence="2">DSM 23422</strain>
    </source>
</reference>
<dbReference type="NCBIfam" id="TIGR02215">
    <property type="entry name" value="phage_chp_gp8"/>
    <property type="match status" value="1"/>
</dbReference>
<protein>
    <recommendedName>
        <fullName evidence="3">Phage gp6-like head-tail connector protein</fullName>
    </recommendedName>
</protein>
<dbReference type="AlphaFoldDB" id="A0A1I6Q612"/>
<evidence type="ECO:0000313" key="1">
    <source>
        <dbReference type="EMBL" id="SFS47730.1"/>
    </source>
</evidence>
<dbReference type="Proteomes" id="UP000199239">
    <property type="component" value="Unassembled WGS sequence"/>
</dbReference>
<dbReference type="Gene3D" id="1.10.3230.30">
    <property type="entry name" value="Phage gp6-like head-tail connector protein"/>
    <property type="match status" value="1"/>
</dbReference>
<dbReference type="STRING" id="394264.SAMN04488040_0514"/>
<dbReference type="InterPro" id="IPR011738">
    <property type="entry name" value="Phage_CHP"/>
</dbReference>
<name>A0A1I6Q612_9RHOB</name>
<keyword evidence="2" id="KW-1185">Reference proteome</keyword>
<proteinExistence type="predicted"/>
<evidence type="ECO:0008006" key="3">
    <source>
        <dbReference type="Google" id="ProtNLM"/>
    </source>
</evidence>
<sequence>MMLIEETSVPDTALPVDAFKGHLRLGSGFGTDSLQDEVLVGFLRAALAAIEVRTGKVLMRRGFIWSLNAWRSPEGQVLPVAPVHGVSSVTLVSRGGISTVIAAERYWLEKDAQRPLLRPADAVLPAIPKGGTVSIEMDAGLGTTWDQIPPDLRQAVFLLAAHYYEFRHETSLSDGCMPFGVSSLIERYKTMRIGFGAGT</sequence>
<dbReference type="OrthoDB" id="8478788at2"/>
<evidence type="ECO:0000313" key="2">
    <source>
        <dbReference type="Proteomes" id="UP000199239"/>
    </source>
</evidence>
<organism evidence="1 2">
    <name type="scientific">Sulfitobacter marinus</name>
    <dbReference type="NCBI Taxonomy" id="394264"/>
    <lineage>
        <taxon>Bacteria</taxon>
        <taxon>Pseudomonadati</taxon>
        <taxon>Pseudomonadota</taxon>
        <taxon>Alphaproteobacteria</taxon>
        <taxon>Rhodobacterales</taxon>
        <taxon>Roseobacteraceae</taxon>
        <taxon>Sulfitobacter</taxon>
    </lineage>
</organism>
<dbReference type="RefSeq" id="WP_093915378.1">
    <property type="nucleotide sequence ID" value="NZ_FPAJ01000001.1"/>
</dbReference>